<dbReference type="PROSITE" id="PS00759">
    <property type="entry name" value="ARGE_DAPE_CPG2_2"/>
    <property type="match status" value="1"/>
</dbReference>
<feature type="binding site" evidence="9">
    <location>
        <position position="393"/>
    </location>
    <ligand>
        <name>Zn(2+)</name>
        <dbReference type="ChEBI" id="CHEBI:29105"/>
        <label>2</label>
    </ligand>
</feature>
<keyword evidence="3 9" id="KW-0479">Metal-binding</keyword>
<feature type="binding site" evidence="9">
    <location>
        <position position="154"/>
    </location>
    <ligand>
        <name>Zn(2+)</name>
        <dbReference type="ChEBI" id="CHEBI:29105"/>
        <label>1</label>
    </ligand>
</feature>
<dbReference type="GO" id="GO:0006518">
    <property type="term" value="P:peptide metabolic process"/>
    <property type="evidence" value="ECO:0007669"/>
    <property type="project" value="InterPro"/>
</dbReference>
<dbReference type="EMBL" id="JMFG01000004">
    <property type="protein sequence ID" value="KDA54797.1"/>
    <property type="molecule type" value="Genomic_DNA"/>
</dbReference>
<keyword evidence="12" id="KW-1185">Reference proteome</keyword>
<evidence type="ECO:0000256" key="9">
    <source>
        <dbReference type="PIRSR" id="PIRSR037215-2"/>
    </source>
</evidence>
<dbReference type="STRING" id="1312852.EG19_09105"/>
<dbReference type="EC" id="3.4.11.4" evidence="7"/>
<dbReference type="AlphaFoldDB" id="A0A062XQA6"/>
<dbReference type="PANTHER" id="PTHR42994">
    <property type="entry name" value="PEPTIDASE T"/>
    <property type="match status" value="1"/>
</dbReference>
<feature type="binding site" evidence="9">
    <location>
        <position position="211"/>
    </location>
    <ligand>
        <name>Zn(2+)</name>
        <dbReference type="ChEBI" id="CHEBI:29105"/>
        <label>1</label>
    </ligand>
</feature>
<evidence type="ECO:0000256" key="4">
    <source>
        <dbReference type="ARBA" id="ARBA00022801"/>
    </source>
</evidence>
<feature type="active site" description="Proton acceptor" evidence="8">
    <location>
        <position position="188"/>
    </location>
</feature>
<dbReference type="Proteomes" id="UP000027284">
    <property type="component" value="Unassembled WGS sequence"/>
</dbReference>
<feature type="active site" evidence="8">
    <location>
        <position position="93"/>
    </location>
</feature>
<dbReference type="NCBIfam" id="NF003976">
    <property type="entry name" value="PRK05469.1"/>
    <property type="match status" value="1"/>
</dbReference>
<evidence type="ECO:0000256" key="1">
    <source>
        <dbReference type="ARBA" id="ARBA00009692"/>
    </source>
</evidence>
<reference evidence="11 12" key="1">
    <citation type="submission" date="2014-04" db="EMBL/GenBank/DDBJ databases">
        <title>The Genome Sequence of Thermoanaerobaculum aquaticum MP-01, The First Cultivated Group 23 Acidobacterium.</title>
        <authorList>
            <person name="Stamps B.W."/>
            <person name="Losey N.A."/>
            <person name="Lawson P.A."/>
            <person name="Stevenson B.S."/>
        </authorList>
    </citation>
    <scope>NUCLEOTIDE SEQUENCE [LARGE SCALE GENOMIC DNA]</scope>
    <source>
        <strain evidence="11 12">MP-01</strain>
    </source>
</reference>
<keyword evidence="11" id="KW-0031">Aminopeptidase</keyword>
<dbReference type="PANTHER" id="PTHR42994:SF1">
    <property type="entry name" value="PEPTIDASE T"/>
    <property type="match status" value="1"/>
</dbReference>
<keyword evidence="4 11" id="KW-0378">Hydrolase</keyword>
<dbReference type="GO" id="GO:0008270">
    <property type="term" value="F:zinc ion binding"/>
    <property type="evidence" value="ECO:0007669"/>
    <property type="project" value="InterPro"/>
</dbReference>
<gene>
    <name evidence="11" type="ORF">EG19_09105</name>
</gene>
<dbReference type="Gene3D" id="3.30.70.360">
    <property type="match status" value="1"/>
</dbReference>
<evidence type="ECO:0000256" key="7">
    <source>
        <dbReference type="NCBIfam" id="TIGR01882"/>
    </source>
</evidence>
<feature type="domain" description="Peptidase M20 dimerisation" evidence="10">
    <location>
        <begin position="227"/>
        <end position="316"/>
    </location>
</feature>
<comment type="cofactor">
    <cofactor evidence="9">
        <name>Zn(2+)</name>
        <dbReference type="ChEBI" id="CHEBI:29105"/>
    </cofactor>
    <text evidence="9">Binds 2 Zn(2+) ions per subunit.</text>
</comment>
<dbReference type="InterPro" id="IPR010161">
    <property type="entry name" value="Peptidase_M20B"/>
</dbReference>
<keyword evidence="6" id="KW-0482">Metalloprotease</keyword>
<comment type="similarity">
    <text evidence="1">Belongs to the peptidase M20B family.</text>
</comment>
<proteinExistence type="inferred from homology"/>
<evidence type="ECO:0000256" key="8">
    <source>
        <dbReference type="PIRSR" id="PIRSR037215-1"/>
    </source>
</evidence>
<dbReference type="Pfam" id="PF01546">
    <property type="entry name" value="Peptidase_M20"/>
    <property type="match status" value="1"/>
</dbReference>
<evidence type="ECO:0000259" key="10">
    <source>
        <dbReference type="Pfam" id="PF07687"/>
    </source>
</evidence>
<dbReference type="InterPro" id="IPR001261">
    <property type="entry name" value="ArgE/DapE_CS"/>
</dbReference>
<evidence type="ECO:0000256" key="2">
    <source>
        <dbReference type="ARBA" id="ARBA00022670"/>
    </source>
</evidence>
<evidence type="ECO:0000313" key="11">
    <source>
        <dbReference type="EMBL" id="KDA54797.1"/>
    </source>
</evidence>
<keyword evidence="2" id="KW-0645">Protease</keyword>
<dbReference type="NCBIfam" id="NF009920">
    <property type="entry name" value="PRK13381.1"/>
    <property type="match status" value="1"/>
</dbReference>
<dbReference type="SUPFAM" id="SSF53187">
    <property type="entry name" value="Zn-dependent exopeptidases"/>
    <property type="match status" value="1"/>
</dbReference>
<dbReference type="GO" id="GO:0005829">
    <property type="term" value="C:cytosol"/>
    <property type="evidence" value="ECO:0007669"/>
    <property type="project" value="TreeGrafter"/>
</dbReference>
<organism evidence="11 12">
    <name type="scientific">Thermoanaerobaculum aquaticum</name>
    <dbReference type="NCBI Taxonomy" id="1312852"/>
    <lineage>
        <taxon>Bacteria</taxon>
        <taxon>Pseudomonadati</taxon>
        <taxon>Acidobacteriota</taxon>
        <taxon>Thermoanaerobaculia</taxon>
        <taxon>Thermoanaerobaculales</taxon>
        <taxon>Thermoanaerobaculaceae</taxon>
        <taxon>Thermoanaerobaculum</taxon>
    </lineage>
</organism>
<feature type="binding site" evidence="9">
    <location>
        <position position="91"/>
    </location>
    <ligand>
        <name>Zn(2+)</name>
        <dbReference type="ChEBI" id="CHEBI:29105"/>
        <label>1</label>
    </ligand>
</feature>
<name>A0A062XQA6_9BACT</name>
<evidence type="ECO:0000256" key="6">
    <source>
        <dbReference type="ARBA" id="ARBA00023049"/>
    </source>
</evidence>
<dbReference type="GO" id="GO:0045148">
    <property type="term" value="F:tripeptide aminopeptidase activity"/>
    <property type="evidence" value="ECO:0007669"/>
    <property type="project" value="UniProtKB-UniRule"/>
</dbReference>
<dbReference type="GO" id="GO:0008237">
    <property type="term" value="F:metallopeptidase activity"/>
    <property type="evidence" value="ECO:0007669"/>
    <property type="project" value="UniProtKB-KW"/>
</dbReference>
<evidence type="ECO:0000313" key="12">
    <source>
        <dbReference type="Proteomes" id="UP000027284"/>
    </source>
</evidence>
<dbReference type="Gene3D" id="3.40.630.10">
    <property type="entry name" value="Zn peptidases"/>
    <property type="match status" value="1"/>
</dbReference>
<dbReference type="GO" id="GO:0006508">
    <property type="term" value="P:proteolysis"/>
    <property type="evidence" value="ECO:0007669"/>
    <property type="project" value="UniProtKB-UniRule"/>
</dbReference>
<dbReference type="SUPFAM" id="SSF55031">
    <property type="entry name" value="Bacterial exopeptidase dimerisation domain"/>
    <property type="match status" value="1"/>
</dbReference>
<dbReference type="PIRSF" id="PIRSF037215">
    <property type="entry name" value="Peptidase_M20B"/>
    <property type="match status" value="1"/>
</dbReference>
<comment type="caution">
    <text evidence="11">The sequence shown here is derived from an EMBL/GenBank/DDBJ whole genome shotgun (WGS) entry which is preliminary data.</text>
</comment>
<keyword evidence="5 9" id="KW-0862">Zinc</keyword>
<sequence>MTLDSQDRKELLERFLRYVQVDTQSDENSTSFPSTEKQKDLARMLVEELKALGLSDAAMDQWGYVYATLPSNIPADHPAHGKVPTIGLIAHLDTYFGTPGGGVKPQVIENYAGGDITLPGDSNQVIRYAENPNLARCLGHTLITSDGTTLLGADDKAGIAEIMTALAWMQRHPEFLHGTVRVAFTPDEEVGRGTEHFDVPGFGARYAYTLDGSDLGEIEDETFCADSALVTVEGHDVHPGYAKDKMTNAVRVAAAIIERLPKDFLPETTEGRQPYLHPYDIRGDVSKVEVKFLVRAFSEEELHQQEATLQRIVEEVRASFPQAKVSITIKESYRNMAYAIRKEPQVLEVALEAVRRMGLEPVRKAIRGGTDGARLSFMGLLTPNIWAGGQNFHSVQEWVSLEWMAKAAECALNILALWVERAGA</sequence>
<protein>
    <recommendedName>
        <fullName evidence="7">Peptidase T</fullName>
        <ecNumber evidence="7">3.4.11.4</ecNumber>
    </recommendedName>
</protein>
<dbReference type="CDD" id="cd03892">
    <property type="entry name" value="M20_peptT"/>
    <property type="match status" value="1"/>
</dbReference>
<evidence type="ECO:0000256" key="5">
    <source>
        <dbReference type="ARBA" id="ARBA00022833"/>
    </source>
</evidence>
<accession>A0A062XQA6</accession>
<dbReference type="InterPro" id="IPR002933">
    <property type="entry name" value="Peptidase_M20"/>
</dbReference>
<dbReference type="InterPro" id="IPR036264">
    <property type="entry name" value="Bact_exopeptidase_dim_dom"/>
</dbReference>
<feature type="binding site" evidence="9">
    <location>
        <position position="189"/>
    </location>
    <ligand>
        <name>Zn(2+)</name>
        <dbReference type="ChEBI" id="CHEBI:29105"/>
        <label>2</label>
    </ligand>
</feature>
<dbReference type="Pfam" id="PF07687">
    <property type="entry name" value="M20_dimer"/>
    <property type="match status" value="1"/>
</dbReference>
<dbReference type="NCBIfam" id="TIGR01882">
    <property type="entry name" value="peptidase-T"/>
    <property type="match status" value="1"/>
</dbReference>
<feature type="binding site" evidence="9">
    <location>
        <position position="154"/>
    </location>
    <ligand>
        <name>Zn(2+)</name>
        <dbReference type="ChEBI" id="CHEBI:29105"/>
        <label>2</label>
    </ligand>
</feature>
<evidence type="ECO:0000256" key="3">
    <source>
        <dbReference type="ARBA" id="ARBA00022723"/>
    </source>
</evidence>
<dbReference type="InterPro" id="IPR011650">
    <property type="entry name" value="Peptidase_M20_dimer"/>
</dbReference>